<proteinExistence type="predicted"/>
<dbReference type="PANTHER" id="PTHR35894:SF1">
    <property type="entry name" value="PHOSPHORIBULOKINASE _ URIDINE KINASE FAMILY"/>
    <property type="match status" value="1"/>
</dbReference>
<sequence>MGEGGRLARGVVVRRLLAVDQGPGSVSSLHVRVMAEAAGVTVRTVWRWLSEAREGRLGPAGRQDRFTLGDGLWAGLAGVGGNVAALHRRMTAGGSSSAVGVPSLGTLHRAVQRDLRAGRVLEVARPSRNRVEAGRYDRVLAELKLERAAEGLPVVDAAPAAPPGPGAGEDGEESTGPSRGGVRLFVPGARVVSTAEVAAVVEVVGHTVAARGIGCVFGEPGVGKTVAVQQALHLLPDRVPVWRAVVAVKPGLPQMRASLLEALGLAAGSLSHRAQPADRALGEALRRPGVLFLDDAQRLSPPLLDYLRLLWDEPGTAAALLLCGAGVERVIARAPALRSRVLTWHQVPELDQERLAETLAMFHDVWEGAEPADVGWADATVARGNFRTWAKITSHVYALSKRGRDVQVDRALMEQACARLGPYP</sequence>
<dbReference type="GO" id="GO:0005524">
    <property type="term" value="F:ATP binding"/>
    <property type="evidence" value="ECO:0007669"/>
    <property type="project" value="UniProtKB-KW"/>
</dbReference>
<evidence type="ECO:0000256" key="1">
    <source>
        <dbReference type="SAM" id="MobiDB-lite"/>
    </source>
</evidence>
<dbReference type="InterPro" id="IPR027417">
    <property type="entry name" value="P-loop_NTPase"/>
</dbReference>
<name>A0ABS8EJM9_9ACTN</name>
<dbReference type="Proteomes" id="UP001520654">
    <property type="component" value="Unassembled WGS sequence"/>
</dbReference>
<dbReference type="Gene3D" id="3.40.50.300">
    <property type="entry name" value="P-loop containing nucleotide triphosphate hydrolases"/>
    <property type="match status" value="1"/>
</dbReference>
<evidence type="ECO:0000313" key="4">
    <source>
        <dbReference type="Proteomes" id="UP001520654"/>
    </source>
</evidence>
<accession>A0ABS8EJM9</accession>
<organism evidence="3 4">
    <name type="scientific">Streptomyces flavotricini</name>
    <dbReference type="NCBI Taxonomy" id="66888"/>
    <lineage>
        <taxon>Bacteria</taxon>
        <taxon>Bacillati</taxon>
        <taxon>Actinomycetota</taxon>
        <taxon>Actinomycetes</taxon>
        <taxon>Kitasatosporales</taxon>
        <taxon>Streptomycetaceae</taxon>
        <taxon>Streptomyces</taxon>
    </lineage>
</organism>
<evidence type="ECO:0000313" key="3">
    <source>
        <dbReference type="EMBL" id="MCC0100717.1"/>
    </source>
</evidence>
<dbReference type="Pfam" id="PF13401">
    <property type="entry name" value="AAA_22"/>
    <property type="match status" value="1"/>
</dbReference>
<evidence type="ECO:0000259" key="2">
    <source>
        <dbReference type="SMART" id="SM00382"/>
    </source>
</evidence>
<keyword evidence="3" id="KW-0547">Nucleotide-binding</keyword>
<feature type="region of interest" description="Disordered" evidence="1">
    <location>
        <begin position="154"/>
        <end position="180"/>
    </location>
</feature>
<protein>
    <submittedName>
        <fullName evidence="3">ATP-binding protein</fullName>
    </submittedName>
</protein>
<dbReference type="InterPro" id="IPR003593">
    <property type="entry name" value="AAA+_ATPase"/>
</dbReference>
<reference evidence="3 4" key="1">
    <citation type="submission" date="2021-08" db="EMBL/GenBank/DDBJ databases">
        <title>Genomic Architecture of Streptomyces flavotricini NGL1 and Streptomyces erythrochromogenes HMS4 With Differential Plant Beneficial attributes and laccase production capabilities.</title>
        <authorList>
            <person name="Salwan R."/>
            <person name="Kaur R."/>
            <person name="Sharma V."/>
        </authorList>
    </citation>
    <scope>NUCLEOTIDE SEQUENCE [LARGE SCALE GENOMIC DNA]</scope>
    <source>
        <strain evidence="3 4">NGL1</strain>
    </source>
</reference>
<dbReference type="SMART" id="SM00382">
    <property type="entry name" value="AAA"/>
    <property type="match status" value="1"/>
</dbReference>
<dbReference type="RefSeq" id="WP_229344616.1">
    <property type="nucleotide sequence ID" value="NZ_JAINUL010000001.1"/>
</dbReference>
<dbReference type="PANTHER" id="PTHR35894">
    <property type="entry name" value="GENERAL SECRETION PATHWAY PROTEIN A-RELATED"/>
    <property type="match status" value="1"/>
</dbReference>
<dbReference type="InterPro" id="IPR052026">
    <property type="entry name" value="ExeA_AAA_ATPase_DNA-bind"/>
</dbReference>
<dbReference type="EMBL" id="JAINUL010000001">
    <property type="protein sequence ID" value="MCC0100717.1"/>
    <property type="molecule type" value="Genomic_DNA"/>
</dbReference>
<dbReference type="InterPro" id="IPR049945">
    <property type="entry name" value="AAA_22"/>
</dbReference>
<comment type="caution">
    <text evidence="3">The sequence shown here is derived from an EMBL/GenBank/DDBJ whole genome shotgun (WGS) entry which is preliminary data.</text>
</comment>
<gene>
    <name evidence="3" type="ORF">K7B10_39385</name>
</gene>
<keyword evidence="4" id="KW-1185">Reference proteome</keyword>
<dbReference type="SUPFAM" id="SSF52540">
    <property type="entry name" value="P-loop containing nucleoside triphosphate hydrolases"/>
    <property type="match status" value="1"/>
</dbReference>
<keyword evidence="3" id="KW-0067">ATP-binding</keyword>
<feature type="domain" description="AAA+ ATPase" evidence="2">
    <location>
        <begin position="210"/>
        <end position="349"/>
    </location>
</feature>